<dbReference type="EMBL" id="KB297837">
    <property type="protein sequence ID" value="ELU09897.1"/>
    <property type="molecule type" value="Genomic_DNA"/>
</dbReference>
<dbReference type="InterPro" id="IPR007577">
    <property type="entry name" value="GlycoTrfase_DXD_sugar-bd_CS"/>
</dbReference>
<dbReference type="Proteomes" id="UP000014760">
    <property type="component" value="Unassembled WGS sequence"/>
</dbReference>
<dbReference type="Gene3D" id="3.90.550.20">
    <property type="match status" value="1"/>
</dbReference>
<dbReference type="PANTHER" id="PTHR32385">
    <property type="entry name" value="MANNOSYL PHOSPHORYLINOSITOL CERAMIDE SYNTHASE"/>
    <property type="match status" value="1"/>
</dbReference>
<feature type="transmembrane region" description="Helical" evidence="2">
    <location>
        <begin position="222"/>
        <end position="244"/>
    </location>
</feature>
<dbReference type="HOGENOM" id="CLU_036369_0_0_1"/>
<evidence type="ECO:0000256" key="1">
    <source>
        <dbReference type="ARBA" id="ARBA00022679"/>
    </source>
</evidence>
<name>R7V0Z6_CAPTE</name>
<keyword evidence="1" id="KW-0808">Transferase</keyword>
<accession>R7V0Z6</accession>
<dbReference type="Pfam" id="PF04488">
    <property type="entry name" value="Gly_transf_sug"/>
    <property type="match status" value="1"/>
</dbReference>
<dbReference type="SUPFAM" id="SSF53448">
    <property type="entry name" value="Nucleotide-diphospho-sugar transferases"/>
    <property type="match status" value="1"/>
</dbReference>
<dbReference type="AlphaFoldDB" id="R7V0Z6"/>
<evidence type="ECO:0000256" key="2">
    <source>
        <dbReference type="SAM" id="Phobius"/>
    </source>
</evidence>
<keyword evidence="2" id="KW-0472">Membrane</keyword>
<feature type="transmembrane region" description="Helical" evidence="2">
    <location>
        <begin position="278"/>
        <end position="304"/>
    </location>
</feature>
<feature type="transmembrane region" description="Helical" evidence="2">
    <location>
        <begin position="31"/>
        <end position="54"/>
    </location>
</feature>
<reference evidence="3 5" key="2">
    <citation type="journal article" date="2013" name="Nature">
        <title>Insights into bilaterian evolution from three spiralian genomes.</title>
        <authorList>
            <person name="Simakov O."/>
            <person name="Marletaz F."/>
            <person name="Cho S.J."/>
            <person name="Edsinger-Gonzales E."/>
            <person name="Havlak P."/>
            <person name="Hellsten U."/>
            <person name="Kuo D.H."/>
            <person name="Larsson T."/>
            <person name="Lv J."/>
            <person name="Arendt D."/>
            <person name="Savage R."/>
            <person name="Osoegawa K."/>
            <person name="de Jong P."/>
            <person name="Grimwood J."/>
            <person name="Chapman J.A."/>
            <person name="Shapiro H."/>
            <person name="Aerts A."/>
            <person name="Otillar R.P."/>
            <person name="Terry A.Y."/>
            <person name="Boore J.L."/>
            <person name="Grigoriev I.V."/>
            <person name="Lindberg D.R."/>
            <person name="Seaver E.C."/>
            <person name="Weisblat D.A."/>
            <person name="Putnam N.H."/>
            <person name="Rokhsar D.S."/>
        </authorList>
    </citation>
    <scope>NUCLEOTIDE SEQUENCE</scope>
    <source>
        <strain evidence="3 5">I ESC-2004</strain>
    </source>
</reference>
<protein>
    <submittedName>
        <fullName evidence="3 4">Uncharacterized protein</fullName>
    </submittedName>
</protein>
<reference evidence="4" key="3">
    <citation type="submission" date="2015-06" db="UniProtKB">
        <authorList>
            <consortium name="EnsemblMetazoa"/>
        </authorList>
    </citation>
    <scope>IDENTIFICATION</scope>
</reference>
<keyword evidence="2" id="KW-0812">Transmembrane</keyword>
<keyword evidence="2" id="KW-1133">Transmembrane helix</keyword>
<evidence type="ECO:0000313" key="4">
    <source>
        <dbReference type="EnsemblMetazoa" id="CapteP207687"/>
    </source>
</evidence>
<gene>
    <name evidence="3" type="ORF">CAPTEDRAFT_207687</name>
</gene>
<proteinExistence type="predicted"/>
<dbReference type="EMBL" id="AMQN01006216">
    <property type="status" value="NOT_ANNOTATED_CDS"/>
    <property type="molecule type" value="Genomic_DNA"/>
</dbReference>
<dbReference type="PANTHER" id="PTHR32385:SF15">
    <property type="entry name" value="INOSITOL PHOSPHOCERAMIDE MANNOSYLTRANSFERASE 1"/>
    <property type="match status" value="1"/>
</dbReference>
<dbReference type="GO" id="GO:0000030">
    <property type="term" value="F:mannosyltransferase activity"/>
    <property type="evidence" value="ECO:0007669"/>
    <property type="project" value="TreeGrafter"/>
</dbReference>
<evidence type="ECO:0000313" key="3">
    <source>
        <dbReference type="EMBL" id="ELU09897.1"/>
    </source>
</evidence>
<dbReference type="InterPro" id="IPR029044">
    <property type="entry name" value="Nucleotide-diphossugar_trans"/>
</dbReference>
<dbReference type="InterPro" id="IPR051706">
    <property type="entry name" value="Glycosyltransferase_domain"/>
</dbReference>
<dbReference type="GO" id="GO:0051999">
    <property type="term" value="P:mannosyl-inositol phosphorylceramide biosynthetic process"/>
    <property type="evidence" value="ECO:0007669"/>
    <property type="project" value="TreeGrafter"/>
</dbReference>
<sequence>MAKCFALRRIDLLCPHPRDCLSSKGLFVAKILFVVLILATPLFVFIHNFSSYIYRLRRATLDRELYIPPVPGQKYEPFDKIIHHVWNDNSSIPEKWRESSESCLKKGPGYTHKLWTHSKIKELIRTEYPWLLDTYLSYKYDIQRVDVAKYTLLYHFGGIYTDLDIVCKYDWDTLLKNYTHYGVIMAEATPVGVASDTIVARKNHPLFRYAMEHLKAANKWRVVPYATIMFGTGPMFLSICLTEYPNKEQIYIIPNEVYTQQWFGNLHGGSWHQWDGVVIYWVFTHRIPFAILLFLLICAVYLGVRFARTALTSPGKSPTYTKLKSNGFHIP</sequence>
<keyword evidence="5" id="KW-1185">Reference proteome</keyword>
<reference evidence="5" key="1">
    <citation type="submission" date="2012-12" db="EMBL/GenBank/DDBJ databases">
        <authorList>
            <person name="Hellsten U."/>
            <person name="Grimwood J."/>
            <person name="Chapman J.A."/>
            <person name="Shapiro H."/>
            <person name="Aerts A."/>
            <person name="Otillar R.P."/>
            <person name="Terry A.Y."/>
            <person name="Boore J.L."/>
            <person name="Simakov O."/>
            <person name="Marletaz F."/>
            <person name="Cho S.-J."/>
            <person name="Edsinger-Gonzales E."/>
            <person name="Havlak P."/>
            <person name="Kuo D.-H."/>
            <person name="Larsson T."/>
            <person name="Lv J."/>
            <person name="Arendt D."/>
            <person name="Savage R."/>
            <person name="Osoegawa K."/>
            <person name="de Jong P."/>
            <person name="Lindberg D.R."/>
            <person name="Seaver E.C."/>
            <person name="Weisblat D.A."/>
            <person name="Putnam N.H."/>
            <person name="Grigoriev I.V."/>
            <person name="Rokhsar D.S."/>
        </authorList>
    </citation>
    <scope>NUCLEOTIDE SEQUENCE</scope>
    <source>
        <strain evidence="5">I ESC-2004</strain>
    </source>
</reference>
<dbReference type="EnsemblMetazoa" id="CapteT207687">
    <property type="protein sequence ID" value="CapteP207687"/>
    <property type="gene ID" value="CapteG207687"/>
</dbReference>
<organism evidence="3">
    <name type="scientific">Capitella teleta</name>
    <name type="common">Polychaete worm</name>
    <dbReference type="NCBI Taxonomy" id="283909"/>
    <lineage>
        <taxon>Eukaryota</taxon>
        <taxon>Metazoa</taxon>
        <taxon>Spiralia</taxon>
        <taxon>Lophotrochozoa</taxon>
        <taxon>Annelida</taxon>
        <taxon>Polychaeta</taxon>
        <taxon>Sedentaria</taxon>
        <taxon>Scolecida</taxon>
        <taxon>Capitellidae</taxon>
        <taxon>Capitella</taxon>
    </lineage>
</organism>
<evidence type="ECO:0000313" key="5">
    <source>
        <dbReference type="Proteomes" id="UP000014760"/>
    </source>
</evidence>
<dbReference type="OrthoDB" id="10020246at2759"/>
<dbReference type="OMA" id="NRHSWSF"/>
<dbReference type="GO" id="GO:0016020">
    <property type="term" value="C:membrane"/>
    <property type="evidence" value="ECO:0007669"/>
    <property type="project" value="GOC"/>
</dbReference>